<dbReference type="SUPFAM" id="SSF52540">
    <property type="entry name" value="P-loop containing nucleoside triphosphate hydrolases"/>
    <property type="match status" value="1"/>
</dbReference>
<reference evidence="2 3" key="1">
    <citation type="submission" date="2014-06" db="EMBL/GenBank/DDBJ databases">
        <title>Helicobacter pullorum isolates in fresh chicken meat - phenotypic and genotypic features.</title>
        <authorList>
            <person name="Borges V."/>
            <person name="Santos A."/>
            <person name="Correia C.B."/>
            <person name="Saraiva M."/>
            <person name="Menard A."/>
            <person name="Vieira L."/>
            <person name="Sampaio D.A."/>
            <person name="Gomes J.P."/>
            <person name="Oleastro M."/>
        </authorList>
    </citation>
    <scope>NUCLEOTIDE SEQUENCE [LARGE SCALE GENOMIC DNA]</scope>
    <source>
        <strain evidence="2 3">229334/12</strain>
    </source>
</reference>
<dbReference type="NCBIfam" id="TIGR00176">
    <property type="entry name" value="mobB"/>
    <property type="match status" value="1"/>
</dbReference>
<name>A0A0N1MNR9_9HELI</name>
<evidence type="ECO:0000313" key="3">
    <source>
        <dbReference type="Proteomes" id="UP000037997"/>
    </source>
</evidence>
<dbReference type="PANTHER" id="PTHR40072:SF1">
    <property type="entry name" value="MOLYBDOPTERIN-GUANINE DINUCLEOTIDE BIOSYNTHESIS ADAPTER PROTEIN"/>
    <property type="match status" value="1"/>
</dbReference>
<dbReference type="InterPro" id="IPR004435">
    <property type="entry name" value="MobB_dom"/>
</dbReference>
<dbReference type="CDD" id="cd03116">
    <property type="entry name" value="MobB"/>
    <property type="match status" value="1"/>
</dbReference>
<dbReference type="InterPro" id="IPR052539">
    <property type="entry name" value="MGD_biosynthesis_adapter"/>
</dbReference>
<evidence type="ECO:0000313" key="2">
    <source>
        <dbReference type="EMBL" id="KPH56114.1"/>
    </source>
</evidence>
<dbReference type="RefSeq" id="WP_054197726.1">
    <property type="nucleotide sequence ID" value="NZ_JNOC01000017.1"/>
</dbReference>
<dbReference type="STRING" id="35818.HPU229336_08930"/>
<accession>A0A0N1MNR9</accession>
<comment type="caution">
    <text evidence="2">The sequence shown here is derived from an EMBL/GenBank/DDBJ whole genome shotgun (WGS) entry which is preliminary data.</text>
</comment>
<organism evidence="2 3">
    <name type="scientific">Helicobacter pullorum</name>
    <dbReference type="NCBI Taxonomy" id="35818"/>
    <lineage>
        <taxon>Bacteria</taxon>
        <taxon>Pseudomonadati</taxon>
        <taxon>Campylobacterota</taxon>
        <taxon>Epsilonproteobacteria</taxon>
        <taxon>Campylobacterales</taxon>
        <taxon>Helicobacteraceae</taxon>
        <taxon>Helicobacter</taxon>
    </lineage>
</organism>
<dbReference type="Proteomes" id="UP000037997">
    <property type="component" value="Unassembled WGS sequence"/>
</dbReference>
<dbReference type="EMBL" id="JNOC01000017">
    <property type="protein sequence ID" value="KPH56114.1"/>
    <property type="molecule type" value="Genomic_DNA"/>
</dbReference>
<feature type="domain" description="Molybdopterin-guanine dinucleotide biosynthesis protein B (MobB)" evidence="1">
    <location>
        <begin position="4"/>
        <end position="115"/>
    </location>
</feature>
<protein>
    <submittedName>
        <fullName evidence="2">Molybdopterin-guanine dinucleotide biosynthesis protein B</fullName>
    </submittedName>
</protein>
<dbReference type="Pfam" id="PF03205">
    <property type="entry name" value="MobB"/>
    <property type="match status" value="1"/>
</dbReference>
<gene>
    <name evidence="2" type="ORF">HPU229334_03460</name>
</gene>
<dbReference type="AlphaFoldDB" id="A0A0N1MNR9"/>
<dbReference type="GO" id="GO:0005525">
    <property type="term" value="F:GTP binding"/>
    <property type="evidence" value="ECO:0007669"/>
    <property type="project" value="InterPro"/>
</dbReference>
<dbReference type="Gene3D" id="3.40.50.300">
    <property type="entry name" value="P-loop containing nucleotide triphosphate hydrolases"/>
    <property type="match status" value="1"/>
</dbReference>
<dbReference type="InterPro" id="IPR027417">
    <property type="entry name" value="P-loop_NTPase"/>
</dbReference>
<evidence type="ECO:0000259" key="1">
    <source>
        <dbReference type="Pfam" id="PF03205"/>
    </source>
</evidence>
<dbReference type="PANTHER" id="PTHR40072">
    <property type="entry name" value="MOLYBDOPTERIN-GUANINE DINUCLEOTIDE BIOSYNTHESIS ADAPTER PROTEIN-RELATED"/>
    <property type="match status" value="1"/>
</dbReference>
<dbReference type="GO" id="GO:0006777">
    <property type="term" value="P:Mo-molybdopterin cofactor biosynthetic process"/>
    <property type="evidence" value="ECO:0007669"/>
    <property type="project" value="InterPro"/>
</dbReference>
<sequence>MKAVAFTGNSNSGKTTLIQKLILLLTPQKSVSIIKHDPKNKANIDTEGKDSDIFYKAGANVAILSPIQTTFRFHHSFDLDKIIQKFGHCDYLFVEGLKEIPLPRICVAREMIDERFFPYIDAVAIDSSISKDSIPRHLAILNLNQPQEILEWINANIKDYK</sequence>
<dbReference type="PATRIC" id="fig|35818.11.peg.683"/>
<proteinExistence type="predicted"/>